<sequence>MSPLWRRLAAALTTLLALAPCPSSSSPALARCPSETSLSPAASRDTDATRQYPWADPIPGIKPLVGLREHIPDLARRDCLSNGSNYCFGPDSLDFCPGCGNCCVEGKYCCGAGKACCESGCCESDQVCFQGKCLAPAVGTVTVTSTITQSVTRVATQRAVVVVAEISTSTVVSTVVVTIETAATQTDVAWVTTTAVEKRAVPSQHGQSIPRLPPDLLGVRPSDDPAPGETELSLDPRDAAPIPRQASQGATSTVTSYVTATVDVTSISSVIVTTHTTFTTVTTVYQTNTRVLKAETTITLTSTLTVTSHAPSTITLTTTANPLPLPLLPPHPNNSRHCRRQQRRRPPCRRASNPLPPPALFLLIPVLIHSNPPAI</sequence>
<keyword evidence="2" id="KW-0732">Signal</keyword>
<reference evidence="3" key="2">
    <citation type="submission" date="2023-05" db="EMBL/GenBank/DDBJ databases">
        <authorList>
            <consortium name="Lawrence Berkeley National Laboratory"/>
            <person name="Steindorff A."/>
            <person name="Hensen N."/>
            <person name="Bonometti L."/>
            <person name="Westerberg I."/>
            <person name="Brannstrom I.O."/>
            <person name="Guillou S."/>
            <person name="Cros-Aarteil S."/>
            <person name="Calhoun S."/>
            <person name="Haridas S."/>
            <person name="Kuo A."/>
            <person name="Mondo S."/>
            <person name="Pangilinan J."/>
            <person name="Riley R."/>
            <person name="Labutti K."/>
            <person name="Andreopoulos B."/>
            <person name="Lipzen A."/>
            <person name="Chen C."/>
            <person name="Yanf M."/>
            <person name="Daum C."/>
            <person name="Ng V."/>
            <person name="Clum A."/>
            <person name="Ohm R."/>
            <person name="Martin F."/>
            <person name="Silar P."/>
            <person name="Natvig D."/>
            <person name="Lalanne C."/>
            <person name="Gautier V."/>
            <person name="Ament-Velasquez S.L."/>
            <person name="Kruys A."/>
            <person name="Hutchinson M.I."/>
            <person name="Powell A.J."/>
            <person name="Barry K."/>
            <person name="Miller A.N."/>
            <person name="Grigoriev I.V."/>
            <person name="Debuchy R."/>
            <person name="Gladieux P."/>
            <person name="Thoren M.H."/>
            <person name="Johannesson H."/>
        </authorList>
    </citation>
    <scope>NUCLEOTIDE SEQUENCE</scope>
    <source>
        <strain evidence="3">CBS 103.79</strain>
    </source>
</reference>
<evidence type="ECO:0000256" key="2">
    <source>
        <dbReference type="SAM" id="SignalP"/>
    </source>
</evidence>
<feature type="compositionally biased region" description="Low complexity" evidence="1">
    <location>
        <begin position="22"/>
        <end position="34"/>
    </location>
</feature>
<protein>
    <submittedName>
        <fullName evidence="3">Uncharacterized protein</fullName>
    </submittedName>
</protein>
<reference evidence="3" key="1">
    <citation type="journal article" date="2023" name="Mol. Phylogenet. Evol.">
        <title>Genome-scale phylogeny and comparative genomics of the fungal order Sordariales.</title>
        <authorList>
            <person name="Hensen N."/>
            <person name="Bonometti L."/>
            <person name="Westerberg I."/>
            <person name="Brannstrom I.O."/>
            <person name="Guillou S."/>
            <person name="Cros-Aarteil S."/>
            <person name="Calhoun S."/>
            <person name="Haridas S."/>
            <person name="Kuo A."/>
            <person name="Mondo S."/>
            <person name="Pangilinan J."/>
            <person name="Riley R."/>
            <person name="LaButti K."/>
            <person name="Andreopoulos B."/>
            <person name="Lipzen A."/>
            <person name="Chen C."/>
            <person name="Yan M."/>
            <person name="Daum C."/>
            <person name="Ng V."/>
            <person name="Clum A."/>
            <person name="Steindorff A."/>
            <person name="Ohm R.A."/>
            <person name="Martin F."/>
            <person name="Silar P."/>
            <person name="Natvig D.O."/>
            <person name="Lalanne C."/>
            <person name="Gautier V."/>
            <person name="Ament-Velasquez S.L."/>
            <person name="Kruys A."/>
            <person name="Hutchinson M.I."/>
            <person name="Powell A.J."/>
            <person name="Barry K."/>
            <person name="Miller A.N."/>
            <person name="Grigoriev I.V."/>
            <person name="Debuchy R."/>
            <person name="Gladieux P."/>
            <person name="Hiltunen Thoren M."/>
            <person name="Johannesson H."/>
        </authorList>
    </citation>
    <scope>NUCLEOTIDE SEQUENCE</scope>
    <source>
        <strain evidence="3">CBS 103.79</strain>
    </source>
</reference>
<gene>
    <name evidence="3" type="ORF">C8A05DRAFT_29355</name>
</gene>
<feature type="region of interest" description="Disordered" evidence="1">
    <location>
        <begin position="327"/>
        <end position="352"/>
    </location>
</feature>
<feature type="chain" id="PRO_5043045942" evidence="2">
    <location>
        <begin position="25"/>
        <end position="375"/>
    </location>
</feature>
<keyword evidence="4" id="KW-1185">Reference proteome</keyword>
<evidence type="ECO:0000256" key="1">
    <source>
        <dbReference type="SAM" id="MobiDB-lite"/>
    </source>
</evidence>
<proteinExistence type="predicted"/>
<dbReference type="EMBL" id="MU855319">
    <property type="protein sequence ID" value="KAK3906808.1"/>
    <property type="molecule type" value="Genomic_DNA"/>
</dbReference>
<evidence type="ECO:0000313" key="4">
    <source>
        <dbReference type="Proteomes" id="UP001303889"/>
    </source>
</evidence>
<organism evidence="3 4">
    <name type="scientific">Staphylotrichum tortipilum</name>
    <dbReference type="NCBI Taxonomy" id="2831512"/>
    <lineage>
        <taxon>Eukaryota</taxon>
        <taxon>Fungi</taxon>
        <taxon>Dikarya</taxon>
        <taxon>Ascomycota</taxon>
        <taxon>Pezizomycotina</taxon>
        <taxon>Sordariomycetes</taxon>
        <taxon>Sordariomycetidae</taxon>
        <taxon>Sordariales</taxon>
        <taxon>Chaetomiaceae</taxon>
        <taxon>Staphylotrichum</taxon>
    </lineage>
</organism>
<accession>A0AAN6MV53</accession>
<feature type="signal peptide" evidence="2">
    <location>
        <begin position="1"/>
        <end position="24"/>
    </location>
</feature>
<dbReference type="AlphaFoldDB" id="A0AAN6MV53"/>
<feature type="region of interest" description="Disordered" evidence="1">
    <location>
        <begin position="22"/>
        <end position="53"/>
    </location>
</feature>
<comment type="caution">
    <text evidence="3">The sequence shown here is derived from an EMBL/GenBank/DDBJ whole genome shotgun (WGS) entry which is preliminary data.</text>
</comment>
<feature type="region of interest" description="Disordered" evidence="1">
    <location>
        <begin position="200"/>
        <end position="249"/>
    </location>
</feature>
<dbReference type="Proteomes" id="UP001303889">
    <property type="component" value="Unassembled WGS sequence"/>
</dbReference>
<evidence type="ECO:0000313" key="3">
    <source>
        <dbReference type="EMBL" id="KAK3906808.1"/>
    </source>
</evidence>
<name>A0AAN6MV53_9PEZI</name>
<feature type="compositionally biased region" description="Basic residues" evidence="1">
    <location>
        <begin position="334"/>
        <end position="348"/>
    </location>
</feature>